<dbReference type="AlphaFoldDB" id="A0A7V6U0X4"/>
<dbReference type="InterPro" id="IPR006597">
    <property type="entry name" value="Sel1-like"/>
</dbReference>
<dbReference type="InterPro" id="IPR011990">
    <property type="entry name" value="TPR-like_helical_dom_sf"/>
</dbReference>
<name>A0A7V6U0X4_9HYPH</name>
<dbReference type="Pfam" id="PF01471">
    <property type="entry name" value="PG_binding_1"/>
    <property type="match status" value="1"/>
</dbReference>
<dbReference type="SMART" id="SM00671">
    <property type="entry name" value="SEL1"/>
    <property type="match status" value="4"/>
</dbReference>
<accession>A0A7V6U0X4</accession>
<proteinExistence type="predicted"/>
<dbReference type="InterPro" id="IPR036365">
    <property type="entry name" value="PGBD-like_sf"/>
</dbReference>
<protein>
    <submittedName>
        <fullName evidence="2">SEL1-like repeat protein</fullName>
    </submittedName>
</protein>
<dbReference type="Gene3D" id="1.10.101.10">
    <property type="entry name" value="PGBD-like superfamily/PGBD"/>
    <property type="match status" value="1"/>
</dbReference>
<sequence length="283" mass="30382">VPEEAGPAALREAAANGDARALFEVGNRYMEGRGVAADFAKAAQWYEISAGQGFAPAQYRLGNFNEKGLGMPRDLDKAKTWYQLSAQQGNASAMHNLAVLFATGANGNPDNASAVRWFTDAAELGVKDSQFNLGILAAKGLGMPVNLEESYKWFSLAANAGDKDAADKRDQIAKALKPEQLERAKDMVKLWKAKPLDQATNSIDVPDAWTEAKPVTTGSVDMKKAVRNIQLILQKNGYDIGTADGVMGGKTRAAIAAFQKANGQKPTGDVDQKLVQLLLEKNK</sequence>
<dbReference type="Pfam" id="PF08238">
    <property type="entry name" value="Sel1"/>
    <property type="match status" value="4"/>
</dbReference>
<dbReference type="PANTHER" id="PTHR11102:SF160">
    <property type="entry name" value="ERAD-ASSOCIATED E3 UBIQUITIN-PROTEIN LIGASE COMPONENT HRD3"/>
    <property type="match status" value="1"/>
</dbReference>
<reference evidence="2 3" key="1">
    <citation type="journal article" date="2020" name="Biotechnol. Biofuels">
        <title>New insights from the biogas microbiome by comprehensive genome-resolved metagenomics of nearly 1600 species originating from multiple anaerobic digesters.</title>
        <authorList>
            <person name="Campanaro S."/>
            <person name="Treu L."/>
            <person name="Rodriguez-R L.M."/>
            <person name="Kovalovszki A."/>
            <person name="Ziels R.M."/>
            <person name="Maus I."/>
            <person name="Zhu X."/>
            <person name="Kougias P.G."/>
            <person name="Basile A."/>
            <person name="Luo G."/>
            <person name="Schluter A."/>
            <person name="Konstantinidis K.T."/>
            <person name="Angelidaki I."/>
        </authorList>
    </citation>
    <scope>NUCLEOTIDE SEQUENCE [LARGE SCALE GENOMIC DNA]</scope>
    <source>
        <strain evidence="2">AS04akNAM_66</strain>
    </source>
</reference>
<evidence type="ECO:0000259" key="1">
    <source>
        <dbReference type="Pfam" id="PF01471"/>
    </source>
</evidence>
<feature type="domain" description="Peptidoglycan binding-like" evidence="1">
    <location>
        <begin position="225"/>
        <end position="278"/>
    </location>
</feature>
<gene>
    <name evidence="2" type="ORF">GXX48_17245</name>
</gene>
<dbReference type="Gene3D" id="1.25.40.10">
    <property type="entry name" value="Tetratricopeptide repeat domain"/>
    <property type="match status" value="2"/>
</dbReference>
<dbReference type="PANTHER" id="PTHR11102">
    <property type="entry name" value="SEL-1-LIKE PROTEIN"/>
    <property type="match status" value="1"/>
</dbReference>
<evidence type="ECO:0000313" key="2">
    <source>
        <dbReference type="EMBL" id="HHV69368.1"/>
    </source>
</evidence>
<dbReference type="InterPro" id="IPR036366">
    <property type="entry name" value="PGBDSf"/>
</dbReference>
<comment type="caution">
    <text evidence="2">The sequence shown here is derived from an EMBL/GenBank/DDBJ whole genome shotgun (WGS) entry which is preliminary data.</text>
</comment>
<dbReference type="SUPFAM" id="SSF81901">
    <property type="entry name" value="HCP-like"/>
    <property type="match status" value="1"/>
</dbReference>
<dbReference type="Proteomes" id="UP000551563">
    <property type="component" value="Unassembled WGS sequence"/>
</dbReference>
<feature type="non-terminal residue" evidence="2">
    <location>
        <position position="1"/>
    </location>
</feature>
<dbReference type="EMBL" id="DUMN01000491">
    <property type="protein sequence ID" value="HHV69368.1"/>
    <property type="molecule type" value="Genomic_DNA"/>
</dbReference>
<dbReference type="SUPFAM" id="SSF47090">
    <property type="entry name" value="PGBD-like"/>
    <property type="match status" value="1"/>
</dbReference>
<evidence type="ECO:0000313" key="3">
    <source>
        <dbReference type="Proteomes" id="UP000551563"/>
    </source>
</evidence>
<dbReference type="InterPro" id="IPR002477">
    <property type="entry name" value="Peptidoglycan-bd-like"/>
</dbReference>
<dbReference type="InterPro" id="IPR050767">
    <property type="entry name" value="Sel1_AlgK"/>
</dbReference>
<organism evidence="2 3">
    <name type="scientific">Brucella intermedia</name>
    <dbReference type="NCBI Taxonomy" id="94625"/>
    <lineage>
        <taxon>Bacteria</taxon>
        <taxon>Pseudomonadati</taxon>
        <taxon>Pseudomonadota</taxon>
        <taxon>Alphaproteobacteria</taxon>
        <taxon>Hyphomicrobiales</taxon>
        <taxon>Brucellaceae</taxon>
        <taxon>Brucella/Ochrobactrum group</taxon>
        <taxon>Brucella</taxon>
    </lineage>
</organism>